<protein>
    <submittedName>
        <fullName evidence="8">MFS transporter</fullName>
    </submittedName>
</protein>
<sequence>MRERAALRFLDRLRFGPLHRRVWWLSAMGIMLDGFDFFIVGVAVPLIVAEWGITPLETGLLTSAAVVGAIFGAAIMGPLSDRIGRKLAFRIDLGMFVVFALASAFAPDIWWLIAFRFLLGVGIGADYPIAASYVAEISPGRLRPRLLIGAFSFQAVGQLLGAVVGLVVLTFDPHPEAWRWMLAIGVIPAVIIIILRRGVPESPIWLASQAKYLEAAAVMSRFAGRIVDETEIRDVSPSAGHPVLVRATGVVPTVRKRALFSGEYRKATALTTIPWFFMDIATYGVGVFTPTIIAALALSSSANSPYIADDITSTEGAAVLDVFLVVGFAAAILLVRRLGLILMQSVGFVVMAVALVTLGSTQLMTQSPLQLAIIFLAFAAFNLFMNAGPNATTFAMPTAAFPAEVRGAGAGFAAAAGKAGAAVGTFFFPILQAEVGLLPTLSIIAAGCLVAAVVTIVFRHQVRRERVIRDAAGDADLVGASG</sequence>
<evidence type="ECO:0000256" key="1">
    <source>
        <dbReference type="ARBA" id="ARBA00004651"/>
    </source>
</evidence>
<dbReference type="Gene3D" id="1.20.1250.20">
    <property type="entry name" value="MFS general substrate transporter like domains"/>
    <property type="match status" value="2"/>
</dbReference>
<feature type="transmembrane region" description="Helical" evidence="6">
    <location>
        <begin position="177"/>
        <end position="195"/>
    </location>
</feature>
<proteinExistence type="predicted"/>
<evidence type="ECO:0000313" key="9">
    <source>
        <dbReference type="Proteomes" id="UP001324533"/>
    </source>
</evidence>
<evidence type="ECO:0000256" key="3">
    <source>
        <dbReference type="ARBA" id="ARBA00022692"/>
    </source>
</evidence>
<dbReference type="InterPro" id="IPR005829">
    <property type="entry name" value="Sugar_transporter_CS"/>
</dbReference>
<name>A0ABZ0VCU6_9MICO</name>
<dbReference type="EMBL" id="CP139779">
    <property type="protein sequence ID" value="WQB70954.1"/>
    <property type="molecule type" value="Genomic_DNA"/>
</dbReference>
<evidence type="ECO:0000259" key="7">
    <source>
        <dbReference type="PROSITE" id="PS50850"/>
    </source>
</evidence>
<feature type="transmembrane region" description="Helical" evidence="6">
    <location>
        <begin position="60"/>
        <end position="80"/>
    </location>
</feature>
<reference evidence="8 9" key="1">
    <citation type="submission" date="2023-06" db="EMBL/GenBank/DDBJ databases">
        <title>Rock-solubilizing bacteria, Microbacterium invictum, promotes re-establishment of vegetation in rocky wasteland by accelerating rock bio-weathering and reshaping soil bacterial community.</title>
        <authorList>
            <person name="Liu C."/>
        </authorList>
    </citation>
    <scope>NUCLEOTIDE SEQUENCE [LARGE SCALE GENOMIC DNA]</scope>
    <source>
        <strain evidence="8 9">X-18</strain>
    </source>
</reference>
<keyword evidence="3 6" id="KW-0812">Transmembrane</keyword>
<feature type="transmembrane region" description="Helical" evidence="6">
    <location>
        <begin position="112"/>
        <end position="134"/>
    </location>
</feature>
<comment type="subcellular location">
    <subcellularLocation>
        <location evidence="1">Cell membrane</location>
        <topology evidence="1">Multi-pass membrane protein</topology>
    </subcellularLocation>
</comment>
<dbReference type="PROSITE" id="PS00217">
    <property type="entry name" value="SUGAR_TRANSPORT_2"/>
    <property type="match status" value="1"/>
</dbReference>
<dbReference type="PANTHER" id="PTHR23511:SF34">
    <property type="entry name" value="SYNAPTIC VESICLE GLYCOPROTEIN 2"/>
    <property type="match status" value="1"/>
</dbReference>
<dbReference type="RefSeq" id="WP_322411090.1">
    <property type="nucleotide sequence ID" value="NZ_CP139779.1"/>
</dbReference>
<gene>
    <name evidence="8" type="ORF">T9R20_03040</name>
</gene>
<feature type="transmembrane region" description="Helical" evidence="6">
    <location>
        <begin position="437"/>
        <end position="458"/>
    </location>
</feature>
<evidence type="ECO:0000256" key="2">
    <source>
        <dbReference type="ARBA" id="ARBA00022448"/>
    </source>
</evidence>
<dbReference type="InterPro" id="IPR005828">
    <property type="entry name" value="MFS_sugar_transport-like"/>
</dbReference>
<feature type="transmembrane region" description="Helical" evidence="6">
    <location>
        <begin position="369"/>
        <end position="387"/>
    </location>
</feature>
<organism evidence="8 9">
    <name type="scientific">Microbacterium invictum</name>
    <dbReference type="NCBI Taxonomy" id="515415"/>
    <lineage>
        <taxon>Bacteria</taxon>
        <taxon>Bacillati</taxon>
        <taxon>Actinomycetota</taxon>
        <taxon>Actinomycetes</taxon>
        <taxon>Micrococcales</taxon>
        <taxon>Microbacteriaceae</taxon>
        <taxon>Microbacterium</taxon>
    </lineage>
</organism>
<keyword evidence="5 6" id="KW-0472">Membrane</keyword>
<evidence type="ECO:0000256" key="4">
    <source>
        <dbReference type="ARBA" id="ARBA00022989"/>
    </source>
</evidence>
<evidence type="ECO:0000256" key="6">
    <source>
        <dbReference type="SAM" id="Phobius"/>
    </source>
</evidence>
<feature type="transmembrane region" description="Helical" evidence="6">
    <location>
        <begin position="87"/>
        <end position="106"/>
    </location>
</feature>
<keyword evidence="9" id="KW-1185">Reference proteome</keyword>
<dbReference type="SUPFAM" id="SSF103473">
    <property type="entry name" value="MFS general substrate transporter"/>
    <property type="match status" value="1"/>
</dbReference>
<feature type="domain" description="Major facilitator superfamily (MFS) profile" evidence="7">
    <location>
        <begin position="22"/>
        <end position="463"/>
    </location>
</feature>
<dbReference type="InterPro" id="IPR036259">
    <property type="entry name" value="MFS_trans_sf"/>
</dbReference>
<dbReference type="PROSITE" id="PS50850">
    <property type="entry name" value="MFS"/>
    <property type="match status" value="1"/>
</dbReference>
<dbReference type="Pfam" id="PF00083">
    <property type="entry name" value="Sugar_tr"/>
    <property type="match status" value="1"/>
</dbReference>
<feature type="transmembrane region" description="Helical" evidence="6">
    <location>
        <begin position="408"/>
        <end position="431"/>
    </location>
</feature>
<dbReference type="Proteomes" id="UP001324533">
    <property type="component" value="Chromosome"/>
</dbReference>
<feature type="transmembrane region" description="Helical" evidence="6">
    <location>
        <begin position="342"/>
        <end position="363"/>
    </location>
</feature>
<keyword evidence="4 6" id="KW-1133">Transmembrane helix</keyword>
<accession>A0ABZ0VCU6</accession>
<feature type="transmembrane region" description="Helical" evidence="6">
    <location>
        <begin position="275"/>
        <end position="297"/>
    </location>
</feature>
<feature type="transmembrane region" description="Helical" evidence="6">
    <location>
        <begin position="146"/>
        <end position="171"/>
    </location>
</feature>
<evidence type="ECO:0000313" key="8">
    <source>
        <dbReference type="EMBL" id="WQB70954.1"/>
    </source>
</evidence>
<feature type="transmembrane region" description="Helical" evidence="6">
    <location>
        <begin position="21"/>
        <end position="48"/>
    </location>
</feature>
<feature type="transmembrane region" description="Helical" evidence="6">
    <location>
        <begin position="317"/>
        <end position="335"/>
    </location>
</feature>
<dbReference type="InterPro" id="IPR020846">
    <property type="entry name" value="MFS_dom"/>
</dbReference>
<dbReference type="PANTHER" id="PTHR23511">
    <property type="entry name" value="SYNAPTIC VESICLE GLYCOPROTEIN 2"/>
    <property type="match status" value="1"/>
</dbReference>
<evidence type="ECO:0000256" key="5">
    <source>
        <dbReference type="ARBA" id="ARBA00023136"/>
    </source>
</evidence>
<keyword evidence="2" id="KW-0813">Transport</keyword>